<comment type="caution">
    <text evidence="1">The sequence shown here is derived from an EMBL/GenBank/DDBJ whole genome shotgun (WGS) entry which is preliminary data.</text>
</comment>
<accession>A0A1W0CYY5</accession>
<dbReference type="SUPFAM" id="SSF69279">
    <property type="entry name" value="Phage tail proteins"/>
    <property type="match status" value="1"/>
</dbReference>
<dbReference type="Proteomes" id="UP000192721">
    <property type="component" value="Unassembled WGS sequence"/>
</dbReference>
<protein>
    <submittedName>
        <fullName evidence="1">Phage protein D</fullName>
    </submittedName>
</protein>
<proteinExistence type="predicted"/>
<dbReference type="InterPro" id="IPR052726">
    <property type="entry name" value="Phage_Baseplate_Hub"/>
</dbReference>
<dbReference type="RefSeq" id="WP_081555571.1">
    <property type="nucleotide sequence ID" value="NZ_MUKV01000012.1"/>
</dbReference>
<dbReference type="AlphaFoldDB" id="A0A1W0CYY5"/>
<gene>
    <name evidence="1" type="ORF">B0T45_11625</name>
</gene>
<dbReference type="Pfam" id="PF05954">
    <property type="entry name" value="Phage_GPD"/>
    <property type="match status" value="1"/>
</dbReference>
<dbReference type="Gene3D" id="3.55.50.10">
    <property type="entry name" value="Baseplate protein-like domains"/>
    <property type="match status" value="1"/>
</dbReference>
<name>A0A1W0CYY5_9NEIS</name>
<evidence type="ECO:0000313" key="1">
    <source>
        <dbReference type="EMBL" id="OQS39944.1"/>
    </source>
</evidence>
<organism evidence="1 2">
    <name type="scientific">Chromobacterium haemolyticum</name>
    <dbReference type="NCBI Taxonomy" id="394935"/>
    <lineage>
        <taxon>Bacteria</taxon>
        <taxon>Pseudomonadati</taxon>
        <taxon>Pseudomonadota</taxon>
        <taxon>Betaproteobacteria</taxon>
        <taxon>Neisseriales</taxon>
        <taxon>Chromobacteriaceae</taxon>
        <taxon>Chromobacterium</taxon>
    </lineage>
</organism>
<dbReference type="PANTHER" id="PTHR35862:SF1">
    <property type="entry name" value="FELS-2 PROPHAGE PROTEIN"/>
    <property type="match status" value="1"/>
</dbReference>
<dbReference type="PANTHER" id="PTHR35862">
    <property type="entry name" value="FELS-2 PROPHAGE PROTEIN"/>
    <property type="match status" value="1"/>
</dbReference>
<reference evidence="1 2" key="1">
    <citation type="submission" date="2017-02" db="EMBL/GenBank/DDBJ databases">
        <title>Chromobacterium haemolyticum H5244.</title>
        <authorList>
            <person name="Gulvik C.A."/>
        </authorList>
    </citation>
    <scope>NUCLEOTIDE SEQUENCE [LARGE SCALE GENOMIC DNA]</scope>
    <source>
        <strain evidence="1 2">H5244</strain>
    </source>
</reference>
<dbReference type="EMBL" id="MUKV01000012">
    <property type="protein sequence ID" value="OQS39944.1"/>
    <property type="molecule type" value="Genomic_DNA"/>
</dbReference>
<sequence>MAALTQAVSEPTAVAAVPHPVFMLSYGHKNITNDVSPYVLSVTYTDYLSGQSDELEVQLEDANGRWLRAWYPGKGDALSLKIGYDAASLLPCGSFEIDEIEIAMPPSTVTIRALSTGIKKSVRTRSGRAYENTTLAAIARRIAKRNQLTLTGKIRDIRIDRVTQYQERDVAFLTRLAREYGYAFKIVGSKLVFTELADLRDGKAVTMLQAGDLISLRLRDKIKDIYQQAKVKYHNPKTKKLVVYGMKADGQVGAVGQTTVSAKKRGAGQAASGDTLKLSTRSGSKAAAQAKAKAALDKSNQEQTAGNLTLPGNPKLVAGVTFDLTGCGKLDGRYLVESARHRVDRSGGYTTELEVKRAAISVAKGKGGGAAQKKSGKSLKVYGMKDGKVDVVGTTAVSKKK</sequence>
<evidence type="ECO:0000313" key="2">
    <source>
        <dbReference type="Proteomes" id="UP000192721"/>
    </source>
</evidence>